<dbReference type="KEGG" id="mgin:FRZ54_04830"/>
<dbReference type="UniPathway" id="UPA00895"/>
<protein>
    <recommendedName>
        <fullName evidence="6">Methylamine utilisation protein MauE domain-containing protein</fullName>
    </recommendedName>
</protein>
<dbReference type="Proteomes" id="UP000321479">
    <property type="component" value="Chromosome"/>
</dbReference>
<feature type="domain" description="Methylamine utilisation protein MauE" evidence="6">
    <location>
        <begin position="4"/>
        <end position="130"/>
    </location>
</feature>
<keyword evidence="2 5" id="KW-0812">Transmembrane</keyword>
<proteinExistence type="predicted"/>
<dbReference type="GO" id="GO:0030416">
    <property type="term" value="P:methylamine metabolic process"/>
    <property type="evidence" value="ECO:0007669"/>
    <property type="project" value="InterPro"/>
</dbReference>
<dbReference type="OrthoDB" id="673785at2"/>
<accession>A0A5B8UU20</accession>
<keyword evidence="3 5" id="KW-1133">Transmembrane helix</keyword>
<dbReference type="GO" id="GO:0016020">
    <property type="term" value="C:membrane"/>
    <property type="evidence" value="ECO:0007669"/>
    <property type="project" value="UniProtKB-SubCell"/>
</dbReference>
<dbReference type="AlphaFoldDB" id="A0A5B8UU20"/>
<evidence type="ECO:0000256" key="5">
    <source>
        <dbReference type="SAM" id="Phobius"/>
    </source>
</evidence>
<dbReference type="InterPro" id="IPR009908">
    <property type="entry name" value="Methylamine_util_MauE"/>
</dbReference>
<evidence type="ECO:0000256" key="3">
    <source>
        <dbReference type="ARBA" id="ARBA00022989"/>
    </source>
</evidence>
<reference evidence="7 8" key="1">
    <citation type="journal article" date="2017" name="Curr. Microbiol.">
        <title>Mucilaginibacter ginsenosidivorans sp. nov., Isolated from Soil of Ginseng Field.</title>
        <authorList>
            <person name="Kim M.M."/>
            <person name="Siddiqi M.Z."/>
            <person name="Im W.T."/>
        </authorList>
    </citation>
    <scope>NUCLEOTIDE SEQUENCE [LARGE SCALE GENOMIC DNA]</scope>
    <source>
        <strain evidence="7 8">Gsoil 3017</strain>
    </source>
</reference>
<name>A0A5B8UU20_9SPHI</name>
<dbReference type="EMBL" id="CP042436">
    <property type="protein sequence ID" value="QEC61936.1"/>
    <property type="molecule type" value="Genomic_DNA"/>
</dbReference>
<gene>
    <name evidence="7" type="ORF">FRZ54_04830</name>
</gene>
<dbReference type="RefSeq" id="WP_147030513.1">
    <property type="nucleotide sequence ID" value="NZ_CP042436.1"/>
</dbReference>
<keyword evidence="8" id="KW-1185">Reference proteome</keyword>
<evidence type="ECO:0000313" key="8">
    <source>
        <dbReference type="Proteomes" id="UP000321479"/>
    </source>
</evidence>
<evidence type="ECO:0000256" key="2">
    <source>
        <dbReference type="ARBA" id="ARBA00022692"/>
    </source>
</evidence>
<feature type="transmembrane region" description="Helical" evidence="5">
    <location>
        <begin position="45"/>
        <end position="65"/>
    </location>
</feature>
<organism evidence="7 8">
    <name type="scientific">Mucilaginibacter ginsenosidivorans</name>
    <dbReference type="NCBI Taxonomy" id="398053"/>
    <lineage>
        <taxon>Bacteria</taxon>
        <taxon>Pseudomonadati</taxon>
        <taxon>Bacteroidota</taxon>
        <taxon>Sphingobacteriia</taxon>
        <taxon>Sphingobacteriales</taxon>
        <taxon>Sphingobacteriaceae</taxon>
        <taxon>Mucilaginibacter</taxon>
    </lineage>
</organism>
<feature type="transmembrane region" description="Helical" evidence="5">
    <location>
        <begin position="72"/>
        <end position="95"/>
    </location>
</feature>
<keyword evidence="4 5" id="KW-0472">Membrane</keyword>
<sequence>MIRKFIIEAVSFLLIVLFTYAAVSKILDFSNFRVQLGKSPLLDLFASTIAVAVPTLEILISFTLIFKRTRKLGLYASFALLMIFTFYLIVILNYSYYIPCSCGGILQGLSWKAHIIFNSLFIGATALAILIYHEPGATNETTMTFV</sequence>
<feature type="transmembrane region" description="Helical" evidence="5">
    <location>
        <begin position="115"/>
        <end position="133"/>
    </location>
</feature>
<evidence type="ECO:0000256" key="1">
    <source>
        <dbReference type="ARBA" id="ARBA00004141"/>
    </source>
</evidence>
<comment type="subcellular location">
    <subcellularLocation>
        <location evidence="1">Membrane</location>
        <topology evidence="1">Multi-pass membrane protein</topology>
    </subcellularLocation>
</comment>
<evidence type="ECO:0000256" key="4">
    <source>
        <dbReference type="ARBA" id="ARBA00023136"/>
    </source>
</evidence>
<evidence type="ECO:0000313" key="7">
    <source>
        <dbReference type="EMBL" id="QEC61936.1"/>
    </source>
</evidence>
<dbReference type="Pfam" id="PF07291">
    <property type="entry name" value="MauE"/>
    <property type="match status" value="1"/>
</dbReference>
<evidence type="ECO:0000259" key="6">
    <source>
        <dbReference type="Pfam" id="PF07291"/>
    </source>
</evidence>